<evidence type="ECO:0000259" key="13">
    <source>
        <dbReference type="Pfam" id="PF22566"/>
    </source>
</evidence>
<comment type="cofactor">
    <cofactor evidence="1">
        <name>Mn(2+)</name>
        <dbReference type="ChEBI" id="CHEBI:29035"/>
    </cofactor>
</comment>
<keyword evidence="10" id="KW-0539">Nucleus</keyword>
<evidence type="ECO:0000256" key="11">
    <source>
        <dbReference type="SAM" id="MobiDB-lite"/>
    </source>
</evidence>
<dbReference type="AlphaFoldDB" id="A0A9P1I1Y9"/>
<dbReference type="GO" id="GO:0003697">
    <property type="term" value="F:single-stranded DNA binding"/>
    <property type="evidence" value="ECO:0007669"/>
    <property type="project" value="TreeGrafter"/>
</dbReference>
<keyword evidence="5" id="KW-0479">Metal-binding</keyword>
<feature type="domain" description="Endonuclease/exonuclease/phosphatase" evidence="12">
    <location>
        <begin position="121"/>
        <end position="351"/>
    </location>
</feature>
<evidence type="ECO:0000256" key="2">
    <source>
        <dbReference type="ARBA" id="ARBA00001946"/>
    </source>
</evidence>
<keyword evidence="4" id="KW-0540">Nuclease</keyword>
<dbReference type="GO" id="GO:0016605">
    <property type="term" value="C:PML body"/>
    <property type="evidence" value="ECO:0007669"/>
    <property type="project" value="UniProtKB-SubCell"/>
</dbReference>
<evidence type="ECO:0008006" key="16">
    <source>
        <dbReference type="Google" id="ProtNLM"/>
    </source>
</evidence>
<dbReference type="FunFam" id="3.60.10.10:FF:000150">
    <property type="entry name" value="Tdpt-1"/>
    <property type="match status" value="1"/>
</dbReference>
<dbReference type="InterPro" id="IPR005135">
    <property type="entry name" value="Endo/exonuclease/phosphatase"/>
</dbReference>
<name>A0A9P1I1Y9_9PELO</name>
<dbReference type="EMBL" id="CANHGI010000001">
    <property type="protein sequence ID" value="CAI5438179.1"/>
    <property type="molecule type" value="Genomic_DNA"/>
</dbReference>
<keyword evidence="6" id="KW-0227">DNA damage</keyword>
<dbReference type="Pfam" id="PF03372">
    <property type="entry name" value="Exo_endo_phos"/>
    <property type="match status" value="1"/>
</dbReference>
<dbReference type="GO" id="GO:0046872">
    <property type="term" value="F:metal ion binding"/>
    <property type="evidence" value="ECO:0007669"/>
    <property type="project" value="UniProtKB-KW"/>
</dbReference>
<dbReference type="InterPro" id="IPR036691">
    <property type="entry name" value="Endo/exonu/phosph_ase_sf"/>
</dbReference>
<keyword evidence="9" id="KW-0234">DNA repair</keyword>
<dbReference type="Gene3D" id="3.60.10.10">
    <property type="entry name" value="Endonuclease/exonuclease/phosphatase"/>
    <property type="match status" value="1"/>
</dbReference>
<evidence type="ECO:0000313" key="15">
    <source>
        <dbReference type="Proteomes" id="UP001152747"/>
    </source>
</evidence>
<evidence type="ECO:0000256" key="7">
    <source>
        <dbReference type="ARBA" id="ARBA00022801"/>
    </source>
</evidence>
<reference evidence="14" key="1">
    <citation type="submission" date="2022-11" db="EMBL/GenBank/DDBJ databases">
        <authorList>
            <person name="Kikuchi T."/>
        </authorList>
    </citation>
    <scope>NUCLEOTIDE SEQUENCE</scope>
    <source>
        <strain evidence="14">PS1010</strain>
    </source>
</reference>
<evidence type="ECO:0000256" key="8">
    <source>
        <dbReference type="ARBA" id="ARBA00022842"/>
    </source>
</evidence>
<protein>
    <recommendedName>
        <fullName evidence="16">5'-tyrosyl-DNA phosphodiesterase</fullName>
    </recommendedName>
</protein>
<evidence type="ECO:0000256" key="4">
    <source>
        <dbReference type="ARBA" id="ARBA00022722"/>
    </source>
</evidence>
<evidence type="ECO:0000256" key="6">
    <source>
        <dbReference type="ARBA" id="ARBA00022763"/>
    </source>
</evidence>
<dbReference type="Gene3D" id="1.10.8.10">
    <property type="entry name" value="DNA helicase RuvA subunit, C-terminal domain"/>
    <property type="match status" value="1"/>
</dbReference>
<dbReference type="GO" id="GO:0005737">
    <property type="term" value="C:cytoplasm"/>
    <property type="evidence" value="ECO:0007669"/>
    <property type="project" value="TreeGrafter"/>
</dbReference>
<dbReference type="SUPFAM" id="SSF46934">
    <property type="entry name" value="UBA-like"/>
    <property type="match status" value="1"/>
</dbReference>
<comment type="cofactor">
    <cofactor evidence="2">
        <name>Mg(2+)</name>
        <dbReference type="ChEBI" id="CHEBI:18420"/>
    </cofactor>
</comment>
<dbReference type="OrthoDB" id="9975959at2759"/>
<dbReference type="Pfam" id="PF22566">
    <property type="entry name" value="UBA_8"/>
    <property type="match status" value="1"/>
</dbReference>
<evidence type="ECO:0000256" key="5">
    <source>
        <dbReference type="ARBA" id="ARBA00022723"/>
    </source>
</evidence>
<dbReference type="CDD" id="cd09080">
    <property type="entry name" value="TDP2"/>
    <property type="match status" value="1"/>
</dbReference>
<dbReference type="InterPro" id="IPR051547">
    <property type="entry name" value="TDP2-like"/>
</dbReference>
<dbReference type="SUPFAM" id="SSF56219">
    <property type="entry name" value="DNase I-like"/>
    <property type="match status" value="1"/>
</dbReference>
<accession>A0A9P1I1Y9</accession>
<feature type="region of interest" description="Disordered" evidence="11">
    <location>
        <begin position="1"/>
        <end position="38"/>
    </location>
</feature>
<evidence type="ECO:0000256" key="10">
    <source>
        <dbReference type="ARBA" id="ARBA00023242"/>
    </source>
</evidence>
<evidence type="ECO:0000256" key="3">
    <source>
        <dbReference type="ARBA" id="ARBA00004322"/>
    </source>
</evidence>
<dbReference type="GO" id="GO:0004518">
    <property type="term" value="F:nuclease activity"/>
    <property type="evidence" value="ECO:0007669"/>
    <property type="project" value="UniProtKB-KW"/>
</dbReference>
<dbReference type="GO" id="GO:0006302">
    <property type="term" value="P:double-strand break repair"/>
    <property type="evidence" value="ECO:0007669"/>
    <property type="project" value="TreeGrafter"/>
</dbReference>
<keyword evidence="15" id="KW-1185">Reference proteome</keyword>
<evidence type="ECO:0000256" key="9">
    <source>
        <dbReference type="ARBA" id="ARBA00023204"/>
    </source>
</evidence>
<dbReference type="InterPro" id="IPR054109">
    <property type="entry name" value="UBA_8"/>
</dbReference>
<evidence type="ECO:0000256" key="1">
    <source>
        <dbReference type="ARBA" id="ARBA00001936"/>
    </source>
</evidence>
<dbReference type="PANTHER" id="PTHR15822:SF4">
    <property type="entry name" value="TYROSYL-DNA PHOSPHODIESTERASE 2"/>
    <property type="match status" value="1"/>
</dbReference>
<dbReference type="Proteomes" id="UP001152747">
    <property type="component" value="Unassembled WGS sequence"/>
</dbReference>
<comment type="subcellular location">
    <subcellularLocation>
        <location evidence="3">Nucleus</location>
        <location evidence="3">PML body</location>
    </subcellularLocation>
</comment>
<comment type="caution">
    <text evidence="14">The sequence shown here is derived from an EMBL/GenBank/DDBJ whole genome shotgun (WGS) entry which is preliminary data.</text>
</comment>
<dbReference type="GO" id="GO:0070260">
    <property type="term" value="F:5'-tyrosyl-DNA phosphodiesterase activity"/>
    <property type="evidence" value="ECO:0007669"/>
    <property type="project" value="TreeGrafter"/>
</dbReference>
<feature type="domain" description="UBA-like" evidence="13">
    <location>
        <begin position="46"/>
        <end position="85"/>
    </location>
</feature>
<evidence type="ECO:0000259" key="12">
    <source>
        <dbReference type="Pfam" id="PF03372"/>
    </source>
</evidence>
<keyword evidence="8" id="KW-0460">Magnesium</keyword>
<keyword evidence="7" id="KW-0378">Hydrolase</keyword>
<gene>
    <name evidence="14" type="ORF">CAMP_LOCUS816</name>
</gene>
<dbReference type="InterPro" id="IPR009060">
    <property type="entry name" value="UBA-like_sf"/>
</dbReference>
<organism evidence="14 15">
    <name type="scientific">Caenorhabditis angaria</name>
    <dbReference type="NCBI Taxonomy" id="860376"/>
    <lineage>
        <taxon>Eukaryota</taxon>
        <taxon>Metazoa</taxon>
        <taxon>Ecdysozoa</taxon>
        <taxon>Nematoda</taxon>
        <taxon>Chromadorea</taxon>
        <taxon>Rhabditida</taxon>
        <taxon>Rhabditina</taxon>
        <taxon>Rhabditomorpha</taxon>
        <taxon>Rhabditoidea</taxon>
        <taxon>Rhabditidae</taxon>
        <taxon>Peloderinae</taxon>
        <taxon>Caenorhabditis</taxon>
    </lineage>
</organism>
<dbReference type="PANTHER" id="PTHR15822">
    <property type="entry name" value="TRAF AND TNF RECEPTOR-ASSOCIATED PROTEIN"/>
    <property type="match status" value="1"/>
</dbReference>
<evidence type="ECO:0000313" key="14">
    <source>
        <dbReference type="EMBL" id="CAI5438179.1"/>
    </source>
</evidence>
<sequence length="360" mass="40916">MSFSDDSEVPNKKSKIVTLSDNEEDNNDIEIIRDTSSSEKNDDVSEVLKQFAEITDTDETIAQTILQDVNWDLKRALDVFYGSEEFKDIRTQAVMGAPSSSSAVSAPMTAEDLKGFEISVMSWNVDGLDGRSLLTRMRAVGKIVKMVNPDVLFLQEVVDRDIEPIDKLQSLYKIYYSNKGCQYYTAILVSKMFDVEKHDVIHYQNSGMYRTLQVLEGSIGGLKVFLLNTHLESMKEHATQRRAQFAFCMDKVREIISKNPGCCLFFGGDLNIRDDEISSIPNGVKDAWIAAGMEKTTQWTWDTSKNDNKQAKYGAKCRFDRLYWHAPLNKVKFNLEGRQRIRSCLCFPSDHWAINAVFSA</sequence>
<proteinExistence type="predicted"/>